<dbReference type="InterPro" id="IPR000195">
    <property type="entry name" value="Rab-GAP-TBC_dom"/>
</dbReference>
<evidence type="ECO:0000259" key="3">
    <source>
        <dbReference type="PROSITE" id="PS50086"/>
    </source>
</evidence>
<dbReference type="Pfam" id="PF12068">
    <property type="entry name" value="PH_RBD"/>
    <property type="match status" value="1"/>
</dbReference>
<dbReference type="GO" id="GO:0005737">
    <property type="term" value="C:cytoplasm"/>
    <property type="evidence" value="ECO:0007669"/>
    <property type="project" value="UniProtKB-ARBA"/>
</dbReference>
<dbReference type="OrthoDB" id="10264062at2759"/>
<dbReference type="GO" id="GO:0005096">
    <property type="term" value="F:GTPase activator activity"/>
    <property type="evidence" value="ECO:0007669"/>
    <property type="project" value="UniProtKB-KW"/>
</dbReference>
<dbReference type="SMART" id="SM00164">
    <property type="entry name" value="TBC"/>
    <property type="match status" value="1"/>
</dbReference>
<protein>
    <recommendedName>
        <fullName evidence="3">Rab-GAP TBC domain-containing protein</fullName>
    </recommendedName>
</protein>
<evidence type="ECO:0000256" key="2">
    <source>
        <dbReference type="SAM" id="MobiDB-lite"/>
    </source>
</evidence>
<evidence type="ECO:0000313" key="4">
    <source>
        <dbReference type="EMBL" id="KAG2422695.1"/>
    </source>
</evidence>
<feature type="compositionally biased region" description="Acidic residues" evidence="2">
    <location>
        <begin position="99"/>
        <end position="116"/>
    </location>
</feature>
<evidence type="ECO:0000313" key="5">
    <source>
        <dbReference type="Proteomes" id="UP000650467"/>
    </source>
</evidence>
<dbReference type="PANTHER" id="PTHR22957:SF502">
    <property type="entry name" value="SMALL G PROTEIN SIGNALING MODULATOR 2-RELATED"/>
    <property type="match status" value="1"/>
</dbReference>
<feature type="region of interest" description="Disordered" evidence="2">
    <location>
        <begin position="750"/>
        <end position="769"/>
    </location>
</feature>
<organism evidence="4 5">
    <name type="scientific">Chlamydomonas incerta</name>
    <dbReference type="NCBI Taxonomy" id="51695"/>
    <lineage>
        <taxon>Eukaryota</taxon>
        <taxon>Viridiplantae</taxon>
        <taxon>Chlorophyta</taxon>
        <taxon>core chlorophytes</taxon>
        <taxon>Chlorophyceae</taxon>
        <taxon>CS clade</taxon>
        <taxon>Chlamydomonadales</taxon>
        <taxon>Chlamydomonadaceae</taxon>
        <taxon>Chlamydomonas</taxon>
    </lineage>
</organism>
<reference evidence="4" key="1">
    <citation type="journal article" date="2020" name="bioRxiv">
        <title>Comparative genomics of Chlamydomonas.</title>
        <authorList>
            <person name="Craig R.J."/>
            <person name="Hasan A.R."/>
            <person name="Ness R.W."/>
            <person name="Keightley P.D."/>
        </authorList>
    </citation>
    <scope>NUCLEOTIDE SEQUENCE</scope>
    <source>
        <strain evidence="4">SAG 7.73</strain>
    </source>
</reference>
<dbReference type="Gene3D" id="1.10.8.270">
    <property type="entry name" value="putative rabgap domain of human tbc1 domain family member 14 like domains"/>
    <property type="match status" value="1"/>
</dbReference>
<feature type="compositionally biased region" description="Low complexity" evidence="2">
    <location>
        <begin position="51"/>
        <end position="95"/>
    </location>
</feature>
<feature type="compositionally biased region" description="Gly residues" evidence="2">
    <location>
        <begin position="484"/>
        <end position="499"/>
    </location>
</feature>
<name>A0A835VPA1_CHLIN</name>
<dbReference type="Gene3D" id="2.30.29.230">
    <property type="match status" value="1"/>
</dbReference>
<feature type="region of interest" description="Disordered" evidence="2">
    <location>
        <begin position="428"/>
        <end position="452"/>
    </location>
</feature>
<dbReference type="PROSITE" id="PS50086">
    <property type="entry name" value="TBC_RABGAP"/>
    <property type="match status" value="1"/>
</dbReference>
<feature type="region of interest" description="Disordered" evidence="2">
    <location>
        <begin position="475"/>
        <end position="590"/>
    </location>
</feature>
<sequence length="1121" mass="112197">MRASLLEEHFVDTQPAGTMLKVEEGQACGVLCAADDELVGSRCGPASSPGARSAQTRATAASPRPAAAATPFAASASNGTANGSATTNRNANGNGDTSVYDEYDEIDAYGDNDDADGGAGDLGSGSDGDTFSELSDPGGTEVVYVREGVAVWPGPRAPRIPGRLSLVKQAGVLFLAWLPYSRGCLQQDGSFRVASAAAAAASARAAGRPAAKAAAAGAAKAQRAESAPAAVAAARCGSDAAAGGARPGGGGSGSLASAGSAGAAAAAASDRTQYAVHPIALSEVRCLRRHSPPLGLGWGCPSLTVVLASGVTLPPLHFTRGGIKALITTLKQHIYLQRAAGDPSAYLVNDTADPLARSLSALALADVLIGGPPHGASATFQPGQGVVAAAAGPPPQQQAAAGGSHCGAPAVGAGGVGLAAAAAAAAEGRAGSGPGASPADSRTGPGIEGHFLGQGAGLRLGSGQAVSWSWADAPAAGAGAAPAGSGGGGGAGSSNGNSGGNRRLGSGSGAGVAAGRSGSSCPPVVEEEDGYAVASAPPEDADAHGANGQSVRGRGGDIGAGAGGGGGVGDDGDDDDDDEDGYGQWGSGDAGGGGGQWAFGIVSAINRFVQNVRGTASSWMSALDEFDDVDSDLYGGSGSGFRTAYDSHGHQEHGQVPDEAAAAAGGAGAQGWRSQRSGSGAGSVTVGCGTGIFGNAAGSSNGHGPVPAAAVARRSSSDMGRAGSAASASGGAWGASIGLGELAALGLPPGPFDGAAPPSTKAGGAAAANGHGNGGGGVATEVGEFELLDDGGCYGEAAAHPAGRRRVRPPPLSAEEWASMFDAEGRLVAEAAMRDRVAASGCEPGLRREVWKWLLGMYPRGSTAAQRAALAQKWQADYLGLRSQWQSRSPAQEARCAAWRGARCAVDKDVRRTDRRHPFFAREGGAGLRALRNVLLSHVTYDADLGYCQGMSDLASPLLVVMRDESEAFAALAALLERHGANFAPDLAGMSGQLAALRRLVQLLDPPLHAALEARDCLSYYFAFRWLLIHFKREFKFDDVLGLWESCWACRRTRHLHLYLAAAVLIHHRRVILGSDLDFDGMLRFCIGLEGKMDVRPLLDIAEALVGYAGEAGREVTAGLP</sequence>
<dbReference type="Pfam" id="PF00566">
    <property type="entry name" value="RabGAP-TBC"/>
    <property type="match status" value="1"/>
</dbReference>
<keyword evidence="5" id="KW-1185">Reference proteome</keyword>
<proteinExistence type="predicted"/>
<accession>A0A835VPA1</accession>
<dbReference type="AlphaFoldDB" id="A0A835VPA1"/>
<feature type="region of interest" description="Disordered" evidence="2">
    <location>
        <begin position="644"/>
        <end position="681"/>
    </location>
</feature>
<feature type="compositionally biased region" description="Basic and acidic residues" evidence="2">
    <location>
        <begin position="645"/>
        <end position="656"/>
    </location>
</feature>
<evidence type="ECO:0000256" key="1">
    <source>
        <dbReference type="ARBA" id="ARBA00022468"/>
    </source>
</evidence>
<dbReference type="SUPFAM" id="SSF47923">
    <property type="entry name" value="Ypt/Rab-GAP domain of gyp1p"/>
    <property type="match status" value="2"/>
</dbReference>
<keyword evidence="1" id="KW-0343">GTPase activation</keyword>
<dbReference type="InterPro" id="IPR021935">
    <property type="entry name" value="SGSM1/2_RBD"/>
</dbReference>
<feature type="compositionally biased region" description="Gly residues" evidence="2">
    <location>
        <begin position="117"/>
        <end position="126"/>
    </location>
</feature>
<comment type="caution">
    <text evidence="4">The sequence shown here is derived from an EMBL/GenBank/DDBJ whole genome shotgun (WGS) entry which is preliminary data.</text>
</comment>
<dbReference type="Gene3D" id="1.10.472.80">
    <property type="entry name" value="Ypt/Rab-GAP domain of gyp1p, domain 3"/>
    <property type="match status" value="1"/>
</dbReference>
<dbReference type="InterPro" id="IPR035969">
    <property type="entry name" value="Rab-GAP_TBC_sf"/>
</dbReference>
<feature type="domain" description="Rab-GAP TBC" evidence="3">
    <location>
        <begin position="841"/>
        <end position="1051"/>
    </location>
</feature>
<feature type="compositionally biased region" description="Gly residues" evidence="2">
    <location>
        <begin position="556"/>
        <end position="569"/>
    </location>
</feature>
<feature type="compositionally biased region" description="Acidic residues" evidence="2">
    <location>
        <begin position="570"/>
        <end position="581"/>
    </location>
</feature>
<feature type="compositionally biased region" description="Low complexity" evidence="2">
    <location>
        <begin position="428"/>
        <end position="439"/>
    </location>
</feature>
<dbReference type="Proteomes" id="UP000650467">
    <property type="component" value="Unassembled WGS sequence"/>
</dbReference>
<dbReference type="EMBL" id="JAEHOC010000096">
    <property type="protein sequence ID" value="KAG2422695.1"/>
    <property type="molecule type" value="Genomic_DNA"/>
</dbReference>
<feature type="region of interest" description="Disordered" evidence="2">
    <location>
        <begin position="42"/>
        <end position="138"/>
    </location>
</feature>
<dbReference type="PANTHER" id="PTHR22957">
    <property type="entry name" value="TBC1 DOMAIN FAMILY MEMBER GTPASE-ACTIVATING PROTEIN"/>
    <property type="match status" value="1"/>
</dbReference>
<gene>
    <name evidence="4" type="ORF">HXX76_015859</name>
</gene>